<dbReference type="SUPFAM" id="SSF54292">
    <property type="entry name" value="2Fe-2S ferredoxin-like"/>
    <property type="match status" value="1"/>
</dbReference>
<organism evidence="2 3">
    <name type="scientific">Pyxidicoccus parkwayensis</name>
    <dbReference type="NCBI Taxonomy" id="2813578"/>
    <lineage>
        <taxon>Bacteria</taxon>
        <taxon>Pseudomonadati</taxon>
        <taxon>Myxococcota</taxon>
        <taxon>Myxococcia</taxon>
        <taxon>Myxococcales</taxon>
        <taxon>Cystobacterineae</taxon>
        <taxon>Myxococcaceae</taxon>
        <taxon>Pyxidicoccus</taxon>
    </lineage>
</organism>
<dbReference type="InterPro" id="IPR036010">
    <property type="entry name" value="2Fe-2S_ferredoxin-like_sf"/>
</dbReference>
<keyword evidence="3" id="KW-1185">Reference proteome</keyword>
<dbReference type="Proteomes" id="UP000662747">
    <property type="component" value="Chromosome"/>
</dbReference>
<dbReference type="Gene3D" id="3.10.20.440">
    <property type="entry name" value="2Fe-2S iron-sulphur cluster binding domain, sarcosine oxidase, alpha subunit, N-terminal domain"/>
    <property type="match status" value="1"/>
</dbReference>
<dbReference type="EMBL" id="CP071090">
    <property type="protein sequence ID" value="QSQ25008.1"/>
    <property type="molecule type" value="Genomic_DNA"/>
</dbReference>
<accession>A0ABX7P3I2</accession>
<protein>
    <submittedName>
        <fullName evidence="2">(2Fe-2S)-binding protein</fullName>
    </submittedName>
</protein>
<gene>
    <name evidence="2" type="ORF">JY651_08775</name>
</gene>
<keyword evidence="1" id="KW-0560">Oxidoreductase</keyword>
<evidence type="ECO:0000313" key="3">
    <source>
        <dbReference type="Proteomes" id="UP000662747"/>
    </source>
</evidence>
<dbReference type="Pfam" id="PF13510">
    <property type="entry name" value="Fer2_4"/>
    <property type="match status" value="1"/>
</dbReference>
<dbReference type="InterPro" id="IPR042204">
    <property type="entry name" value="2Fe-2S-bd_N"/>
</dbReference>
<name>A0ABX7P3I2_9BACT</name>
<proteinExistence type="predicted"/>
<sequence length="89" mass="9162">MSDAESKATASITLRINGRALTVPAGTSVAAALAMAGDFVSRSDLKGQPRGPLCGMGVCFECRATVDGVPETLTCLTLCREDLEVVTDA</sequence>
<evidence type="ECO:0000313" key="2">
    <source>
        <dbReference type="EMBL" id="QSQ25008.1"/>
    </source>
</evidence>
<evidence type="ECO:0000256" key="1">
    <source>
        <dbReference type="ARBA" id="ARBA00023002"/>
    </source>
</evidence>
<reference evidence="2 3" key="1">
    <citation type="submission" date="2021-02" db="EMBL/GenBank/DDBJ databases">
        <title>De Novo genome assembly of isolated myxobacteria.</title>
        <authorList>
            <person name="Stevens D.C."/>
        </authorList>
    </citation>
    <scope>NUCLEOTIDE SEQUENCE [LARGE SCALE GENOMIC DNA]</scope>
    <source>
        <strain evidence="3">SCPEA02</strain>
    </source>
</reference>
<dbReference type="RefSeq" id="WP_206726568.1">
    <property type="nucleotide sequence ID" value="NZ_CP071090.1"/>
</dbReference>